<comment type="similarity">
    <text evidence="1">Belongs to the plant acyltransferase family.</text>
</comment>
<evidence type="ECO:0000313" key="2">
    <source>
        <dbReference type="EMBL" id="KAJ7949106.1"/>
    </source>
</evidence>
<dbReference type="InterPro" id="IPR023213">
    <property type="entry name" value="CAT-like_dom_sf"/>
</dbReference>
<organism evidence="2 3">
    <name type="scientific">Quillaja saponaria</name>
    <name type="common">Soap bark tree</name>
    <dbReference type="NCBI Taxonomy" id="32244"/>
    <lineage>
        <taxon>Eukaryota</taxon>
        <taxon>Viridiplantae</taxon>
        <taxon>Streptophyta</taxon>
        <taxon>Embryophyta</taxon>
        <taxon>Tracheophyta</taxon>
        <taxon>Spermatophyta</taxon>
        <taxon>Magnoliopsida</taxon>
        <taxon>eudicotyledons</taxon>
        <taxon>Gunneridae</taxon>
        <taxon>Pentapetalae</taxon>
        <taxon>rosids</taxon>
        <taxon>fabids</taxon>
        <taxon>Fabales</taxon>
        <taxon>Quillajaceae</taxon>
        <taxon>Quillaja</taxon>
    </lineage>
</organism>
<reference evidence="2" key="1">
    <citation type="journal article" date="2023" name="Science">
        <title>Elucidation of the pathway for biosynthesis of saponin adjuvants from the soapbark tree.</title>
        <authorList>
            <person name="Reed J."/>
            <person name="Orme A."/>
            <person name="El-Demerdash A."/>
            <person name="Owen C."/>
            <person name="Martin L.B.B."/>
            <person name="Misra R.C."/>
            <person name="Kikuchi S."/>
            <person name="Rejzek M."/>
            <person name="Martin A.C."/>
            <person name="Harkess A."/>
            <person name="Leebens-Mack J."/>
            <person name="Louveau T."/>
            <person name="Stephenson M.J."/>
            <person name="Osbourn A."/>
        </authorList>
    </citation>
    <scope>NUCLEOTIDE SEQUENCE</scope>
    <source>
        <strain evidence="2">S10</strain>
    </source>
</reference>
<dbReference type="Gene3D" id="3.30.559.10">
    <property type="entry name" value="Chloramphenicol acetyltransferase-like domain"/>
    <property type="match status" value="2"/>
</dbReference>
<keyword evidence="3" id="KW-1185">Reference proteome</keyword>
<dbReference type="KEGG" id="qsa:O6P43_029487"/>
<evidence type="ECO:0000313" key="3">
    <source>
        <dbReference type="Proteomes" id="UP001163823"/>
    </source>
</evidence>
<evidence type="ECO:0000256" key="1">
    <source>
        <dbReference type="ARBA" id="ARBA00009861"/>
    </source>
</evidence>
<sequence>MVSIRSSCIVIPSNSTPNGVMSLSEIDQVPGMKHAPANLFFYKQNHNSSSYTDVTKRLIDSLSKMLVPYYPLAGRLRRIEGRFDLDCNAKGVQFVEAICDDQAKVVDDYIDFEPTEAVKDFIPSIDYNSIPLEEWPLLLVQLTRLSCGGLCVGIGVSHTVCDGWALFQFIKLWTNGHTPPRFDHREFKSPPALLGCSDIKTEQDKPIGVTVLRVSRDKIENLKKEAQAKSTYEAVAAHMWRCASKARQGDPNQPTIILSVADIRNRSKPRIPTNYFGNAILPALTPTCLFGEILSNPLSYTAQKVRESIEILADDYIVSAIDYLKIQQQCMDSLRIGSPTGHYYGNPNLNIGCAISLPAYDTDFGWGKPVYVGVGSFINVDGRSFMMPGPAGDGSIVITLRLQRQHMEAFKKFFYEDIGRFGKARL</sequence>
<dbReference type="Pfam" id="PF02458">
    <property type="entry name" value="Transferase"/>
    <property type="match status" value="1"/>
</dbReference>
<name>A0AAD7PB84_QUISA</name>
<dbReference type="PANTHER" id="PTHR31642">
    <property type="entry name" value="TRICHOTHECENE 3-O-ACETYLTRANSFERASE"/>
    <property type="match status" value="1"/>
</dbReference>
<dbReference type="GO" id="GO:0016747">
    <property type="term" value="F:acyltransferase activity, transferring groups other than amino-acyl groups"/>
    <property type="evidence" value="ECO:0007669"/>
    <property type="project" value="TreeGrafter"/>
</dbReference>
<keyword evidence="2" id="KW-0808">Transferase</keyword>
<dbReference type="AlphaFoldDB" id="A0AAD7PB84"/>
<dbReference type="InterPro" id="IPR050317">
    <property type="entry name" value="Plant_Fungal_Acyltransferase"/>
</dbReference>
<comment type="caution">
    <text evidence="2">The sequence shown here is derived from an EMBL/GenBank/DDBJ whole genome shotgun (WGS) entry which is preliminary data.</text>
</comment>
<dbReference type="Proteomes" id="UP001163823">
    <property type="component" value="Chromosome 12"/>
</dbReference>
<gene>
    <name evidence="2" type="ORF">O6P43_029487</name>
</gene>
<dbReference type="EMBL" id="JARAOO010000012">
    <property type="protein sequence ID" value="KAJ7949106.1"/>
    <property type="molecule type" value="Genomic_DNA"/>
</dbReference>
<accession>A0AAD7PB84</accession>
<protein>
    <submittedName>
        <fullName evidence="2">Spermidine hydroxycinnamoyl transferase-like</fullName>
    </submittedName>
</protein>
<dbReference type="PANTHER" id="PTHR31642:SF289">
    <property type="entry name" value="SPERMIDINE HYDROXYCINNAMOYL TRANSFERASE"/>
    <property type="match status" value="1"/>
</dbReference>
<proteinExistence type="inferred from homology"/>